<proteinExistence type="predicted"/>
<dbReference type="Proteomes" id="UP000467840">
    <property type="component" value="Unassembled WGS sequence"/>
</dbReference>
<protein>
    <submittedName>
        <fullName evidence="1">Uncharacterized protein</fullName>
    </submittedName>
</protein>
<organism evidence="1 2">
    <name type="scientific">Hevea brasiliensis</name>
    <name type="common">Para rubber tree</name>
    <name type="synonym">Siphonia brasiliensis</name>
    <dbReference type="NCBI Taxonomy" id="3981"/>
    <lineage>
        <taxon>Eukaryota</taxon>
        <taxon>Viridiplantae</taxon>
        <taxon>Streptophyta</taxon>
        <taxon>Embryophyta</taxon>
        <taxon>Tracheophyta</taxon>
        <taxon>Spermatophyta</taxon>
        <taxon>Magnoliopsida</taxon>
        <taxon>eudicotyledons</taxon>
        <taxon>Gunneridae</taxon>
        <taxon>Pentapetalae</taxon>
        <taxon>rosids</taxon>
        <taxon>fabids</taxon>
        <taxon>Malpighiales</taxon>
        <taxon>Euphorbiaceae</taxon>
        <taxon>Crotonoideae</taxon>
        <taxon>Micrandreae</taxon>
        <taxon>Hevea</taxon>
    </lineage>
</organism>
<gene>
    <name evidence="1" type="ORF">GH714_043130</name>
</gene>
<accession>A0A6A6K614</accession>
<dbReference type="PANTHER" id="PTHR36066:SF11">
    <property type="entry name" value="TRANSCRIPTION FACTOR BHLH144"/>
    <property type="match status" value="1"/>
</dbReference>
<dbReference type="InterPro" id="IPR037546">
    <property type="entry name" value="SAC51-like"/>
</dbReference>
<dbReference type="AlphaFoldDB" id="A0A6A6K614"/>
<dbReference type="PANTHER" id="PTHR36066">
    <property type="entry name" value="TRANSCRIPTION FACTOR BHLH145"/>
    <property type="match status" value="1"/>
</dbReference>
<name>A0A6A6K614_HEVBR</name>
<dbReference type="EMBL" id="JAAGAX010000049">
    <property type="protein sequence ID" value="KAF2282839.1"/>
    <property type="molecule type" value="Genomic_DNA"/>
</dbReference>
<reference evidence="1 2" key="1">
    <citation type="journal article" date="2020" name="Mol. Plant">
        <title>The Chromosome-Based Rubber Tree Genome Provides New Insights into Spurge Genome Evolution and Rubber Biosynthesis.</title>
        <authorList>
            <person name="Liu J."/>
            <person name="Shi C."/>
            <person name="Shi C.C."/>
            <person name="Li W."/>
            <person name="Zhang Q.J."/>
            <person name="Zhang Y."/>
            <person name="Li K."/>
            <person name="Lu H.F."/>
            <person name="Shi C."/>
            <person name="Zhu S.T."/>
            <person name="Xiao Z.Y."/>
            <person name="Nan H."/>
            <person name="Yue Y."/>
            <person name="Zhu X.G."/>
            <person name="Wu Y."/>
            <person name="Hong X.N."/>
            <person name="Fan G.Y."/>
            <person name="Tong Y."/>
            <person name="Zhang D."/>
            <person name="Mao C.L."/>
            <person name="Liu Y.L."/>
            <person name="Hao S.J."/>
            <person name="Liu W.Q."/>
            <person name="Lv M.Q."/>
            <person name="Zhang H.B."/>
            <person name="Liu Y."/>
            <person name="Hu-Tang G.R."/>
            <person name="Wang J.P."/>
            <person name="Wang J.H."/>
            <person name="Sun Y.H."/>
            <person name="Ni S.B."/>
            <person name="Chen W.B."/>
            <person name="Zhang X.C."/>
            <person name="Jiao Y.N."/>
            <person name="Eichler E.E."/>
            <person name="Li G.H."/>
            <person name="Liu X."/>
            <person name="Gao L.Z."/>
        </authorList>
    </citation>
    <scope>NUCLEOTIDE SEQUENCE [LARGE SCALE GENOMIC DNA]</scope>
    <source>
        <strain evidence="2">cv. GT1</strain>
        <tissue evidence="1">Leaf</tissue>
    </source>
</reference>
<sequence length="227" mass="25779">MYIAVTIKRYRAVKEVGKIKMIVGITAYYQVMQVCQSDQQFQPNKAVPHFANQRGNNYMHIPVAPSFAAALPPTGKHLMPVHGIEFQPSEVCPKNFIIFDQNDHRSQIMFHPAVAHKFSGPGLNMYGSYNPENFDREEINGIEREVSSSSLKEDSDDIDALLSLEEDEQDEYDEKKLAQHELMEIMEATPLIRTQLVVLSPGKMDLLLFRTPLEMVAALTVKGNDRR</sequence>
<evidence type="ECO:0000313" key="1">
    <source>
        <dbReference type="EMBL" id="KAF2282839.1"/>
    </source>
</evidence>
<comment type="caution">
    <text evidence="1">The sequence shown here is derived from an EMBL/GenBank/DDBJ whole genome shotgun (WGS) entry which is preliminary data.</text>
</comment>
<evidence type="ECO:0000313" key="2">
    <source>
        <dbReference type="Proteomes" id="UP000467840"/>
    </source>
</evidence>
<keyword evidence="2" id="KW-1185">Reference proteome</keyword>